<feature type="non-terminal residue" evidence="1">
    <location>
        <position position="1"/>
    </location>
</feature>
<comment type="caution">
    <text evidence="1">The sequence shown here is derived from an EMBL/GenBank/DDBJ whole genome shotgun (WGS) entry which is preliminary data.</text>
</comment>
<gene>
    <name evidence="1" type="ORF">POCULU_LOCUS6482</name>
</gene>
<dbReference type="AlphaFoldDB" id="A0A9N9BYW6"/>
<evidence type="ECO:0000313" key="1">
    <source>
        <dbReference type="EMBL" id="CAG8580876.1"/>
    </source>
</evidence>
<reference evidence="1" key="1">
    <citation type="submission" date="2021-06" db="EMBL/GenBank/DDBJ databases">
        <authorList>
            <person name="Kallberg Y."/>
            <person name="Tangrot J."/>
            <person name="Rosling A."/>
        </authorList>
    </citation>
    <scope>NUCLEOTIDE SEQUENCE</scope>
    <source>
        <strain evidence="1">IA702</strain>
    </source>
</reference>
<organism evidence="1 2">
    <name type="scientific">Paraglomus occultum</name>
    <dbReference type="NCBI Taxonomy" id="144539"/>
    <lineage>
        <taxon>Eukaryota</taxon>
        <taxon>Fungi</taxon>
        <taxon>Fungi incertae sedis</taxon>
        <taxon>Mucoromycota</taxon>
        <taxon>Glomeromycotina</taxon>
        <taxon>Glomeromycetes</taxon>
        <taxon>Paraglomerales</taxon>
        <taxon>Paraglomeraceae</taxon>
        <taxon>Paraglomus</taxon>
    </lineage>
</organism>
<accession>A0A9N9BYW6</accession>
<protein>
    <submittedName>
        <fullName evidence="1">7155_t:CDS:1</fullName>
    </submittedName>
</protein>
<dbReference type="EMBL" id="CAJVPJ010001205">
    <property type="protein sequence ID" value="CAG8580876.1"/>
    <property type="molecule type" value="Genomic_DNA"/>
</dbReference>
<keyword evidence="2" id="KW-1185">Reference proteome</keyword>
<proteinExistence type="predicted"/>
<name>A0A9N9BYW6_9GLOM</name>
<sequence>LVLKINTKSVETHLTQIWPIILMFVRKPLHLYGCFSQESHVELVFGELARSNWYRGSHK</sequence>
<evidence type="ECO:0000313" key="2">
    <source>
        <dbReference type="Proteomes" id="UP000789572"/>
    </source>
</evidence>
<dbReference type="Proteomes" id="UP000789572">
    <property type="component" value="Unassembled WGS sequence"/>
</dbReference>